<feature type="compositionally biased region" description="Pro residues" evidence="6">
    <location>
        <begin position="566"/>
        <end position="638"/>
    </location>
</feature>
<dbReference type="GO" id="GO:0003779">
    <property type="term" value="F:actin binding"/>
    <property type="evidence" value="ECO:0007669"/>
    <property type="project" value="InterPro"/>
</dbReference>
<dbReference type="GO" id="GO:0005884">
    <property type="term" value="C:actin filament"/>
    <property type="evidence" value="ECO:0007669"/>
    <property type="project" value="TreeGrafter"/>
</dbReference>
<dbReference type="SUPFAM" id="SSF101447">
    <property type="entry name" value="Formin homology 2 domain (FH2 domain)"/>
    <property type="match status" value="2"/>
</dbReference>
<dbReference type="InterPro" id="IPR051412">
    <property type="entry name" value="Formin_Homology_Diaphanous_sf"/>
</dbReference>
<dbReference type="SUPFAM" id="SSF48371">
    <property type="entry name" value="ARM repeat"/>
    <property type="match status" value="1"/>
</dbReference>
<evidence type="ECO:0000313" key="10">
    <source>
        <dbReference type="EMBL" id="CAD7620411.1"/>
    </source>
</evidence>
<dbReference type="EMBL" id="CAJPIZ010000226">
    <property type="protein sequence ID" value="CAG2100841.1"/>
    <property type="molecule type" value="Genomic_DNA"/>
</dbReference>
<dbReference type="PROSITE" id="PS51231">
    <property type="entry name" value="DAD"/>
    <property type="match status" value="2"/>
</dbReference>
<accession>A0A7R9PU56</accession>
<protein>
    <submittedName>
        <fullName evidence="10">Uncharacterized protein</fullName>
    </submittedName>
</protein>
<dbReference type="Proteomes" id="UP000759131">
    <property type="component" value="Unassembled WGS sequence"/>
</dbReference>
<proteinExistence type="inferred from homology"/>
<dbReference type="Pfam" id="PF06371">
    <property type="entry name" value="Drf_GBD"/>
    <property type="match status" value="1"/>
</dbReference>
<reference evidence="10" key="1">
    <citation type="submission" date="2020-11" db="EMBL/GenBank/DDBJ databases">
        <authorList>
            <person name="Tran Van P."/>
        </authorList>
    </citation>
    <scope>NUCLEOTIDE SEQUENCE</scope>
</reference>
<dbReference type="Gene3D" id="1.25.10.10">
    <property type="entry name" value="Leucine-rich Repeat Variant"/>
    <property type="match status" value="1"/>
</dbReference>
<comment type="similarity">
    <text evidence="2">Belongs to the formin homology family. Diaphanous subfamily.</text>
</comment>
<dbReference type="Gene3D" id="1.10.20.40">
    <property type="entry name" value="Formin, diaphanous GTPase-binding domain"/>
    <property type="match status" value="1"/>
</dbReference>
<evidence type="ECO:0000256" key="3">
    <source>
        <dbReference type="ARBA" id="ARBA00022490"/>
    </source>
</evidence>
<feature type="domain" description="DAD" evidence="7">
    <location>
        <begin position="1264"/>
        <end position="1294"/>
    </location>
</feature>
<feature type="domain" description="GBD/FH3" evidence="8">
    <location>
        <begin position="100"/>
        <end position="487"/>
    </location>
</feature>
<dbReference type="Pfam" id="PF02181">
    <property type="entry name" value="FH2"/>
    <property type="match status" value="2"/>
</dbReference>
<feature type="compositionally biased region" description="Polar residues" evidence="6">
    <location>
        <begin position="63"/>
        <end position="73"/>
    </location>
</feature>
<evidence type="ECO:0000256" key="2">
    <source>
        <dbReference type="ARBA" id="ARBA00008214"/>
    </source>
</evidence>
<dbReference type="Gene3D" id="1.20.58.2220">
    <property type="entry name" value="Formin, FH2 domain"/>
    <property type="match status" value="2"/>
</dbReference>
<dbReference type="InterPro" id="IPR014767">
    <property type="entry name" value="DAD_dom"/>
</dbReference>
<evidence type="ECO:0000256" key="4">
    <source>
        <dbReference type="ARBA" id="ARBA00023054"/>
    </source>
</evidence>
<dbReference type="SMART" id="SM01139">
    <property type="entry name" value="Drf_FH3"/>
    <property type="match status" value="1"/>
</dbReference>
<keyword evidence="4 5" id="KW-0175">Coiled coil</keyword>
<feature type="region of interest" description="Disordered" evidence="6">
    <location>
        <begin position="552"/>
        <end position="643"/>
    </location>
</feature>
<evidence type="ECO:0000256" key="1">
    <source>
        <dbReference type="ARBA" id="ARBA00004496"/>
    </source>
</evidence>
<dbReference type="InterPro" id="IPR010473">
    <property type="entry name" value="GTPase-bd"/>
</dbReference>
<dbReference type="EMBL" id="OC854801">
    <property type="protein sequence ID" value="CAD7620411.1"/>
    <property type="molecule type" value="Genomic_DNA"/>
</dbReference>
<dbReference type="InterPro" id="IPR044933">
    <property type="entry name" value="DIA_GBD_sf"/>
</dbReference>
<evidence type="ECO:0000259" key="8">
    <source>
        <dbReference type="PROSITE" id="PS51232"/>
    </source>
</evidence>
<sequence length="1303" mass="148943">MTDKKNKKNKLQDVLTGSVSTVFSSKSKNKNANNNSSDGSNNQSGGYGGGGHNTGTHLGLNWRTDTQPSLNRPNSEEFGTNYEVNAMTGGDERHMSLPNLDQLTDDDINIQFESMLDDMNLTEEKKKPLRASRMEQKKSLLGAHYKQKFASNRSRFVTPNDYVKFLQENTDISSEKLYRCIESLRIELTNKPVSWVKQFGQNQGLQCLLSVLKNCYQCQGSSARQAHKVQHECIKCLKALMNNTAGINQVFEHKEALTILARSLDPNQTTVMSEVAELLAALCLVNKDGTNGHDKVLEAMTICAEQNNSVDRFSPIIEGMRNAGNVSLRLACMQLINAVITNNEDFDFRLHLRNEFFRTGFYDLWDDSLLPLIQQHNDSEELVTKNLHTKTPNEKLVDMINVFNNAKDEDFEELNQRYDNIRFELDDMDECFNLIKNSVRNTPADNHLLSVFQHLLLIRDDVYSRPAYYRLIEECVSQIVLHRNGVDPDFRHTKRFKIEVDYVIEHIVERSKEEDHKTSSDLNKKLEEALTDKEETEAKLQQLQIRLQQLETDTQSNKSKPIPNIAIPPPPPLPTGGPIPPPPPLPPMTGGSIPPPPPFPQMSGGPPPPPPPPPPGGGPPPPPPLPGMGLPPPPPPGLGLPNAMHLNANQIEFPYDIKRKKYEPKTPLKKPNWKKLTPTKVCEDSIWVEIKCDDQLVGEDVFDSLSMQFSSDPHHRVPKELTNTSEKVQTIKKTKELKVLDTKTAQNLCTNFNSFTLYLCQLLFAVILLGSVKMSAEELKNHIFSVNEQDLSENILQQILRYLPPENQLLKLEESRNEIDSLHEAERFALTLGSIKGLVKRLNAISFKMKFKESVQDIQPDVVNATIACEELRKSPKFALIVKLVLVLGNYMNAGSRNAQSIGFEISFLPKLSSTKAADNKSTLLHFLAQTVEQKHPECLNFWEEIIHCDKAARVSPEQTLKNLNAMRKSIKELDLDLKNFKPLNSEDKFGDIMSKFLIEAKDKFQILEHQFNKMDRLFTEIARYYTFDQKKYTMDEFFSDIKSFKDQFIDAKNENIKKREMEEKMRRAVKAKEQAELEKLERKSKRVNLDIAKDQEGVMDSLLEALQTGSAFAQTKRKRQQRPLNPNEKQNLNAMRKSIKELDLDLKNFKPLNSEDKFGDIMSKFLIEAKDKFQILEHQFNKMDRLFTEIARYYTFDQKKYTMDEFFSDIKSFKDQFIDAKNENMKKREMEEKMRRAVKAKEQAELEKLERKSKRVNLDIAKDQEGVMDSLLEALQTGSAFAQTKRKRQQRPLNPNASSGSS</sequence>
<dbReference type="InterPro" id="IPR011989">
    <property type="entry name" value="ARM-like"/>
</dbReference>
<evidence type="ECO:0000259" key="7">
    <source>
        <dbReference type="PROSITE" id="PS51231"/>
    </source>
</evidence>
<dbReference type="OrthoDB" id="1104827at2759"/>
<dbReference type="Pfam" id="PF06367">
    <property type="entry name" value="Drf_FH3"/>
    <property type="match status" value="1"/>
</dbReference>
<dbReference type="SMART" id="SM01140">
    <property type="entry name" value="Drf_GBD"/>
    <property type="match status" value="1"/>
</dbReference>
<feature type="domain" description="FH2" evidence="9">
    <location>
        <begin position="658"/>
        <end position="1075"/>
    </location>
</feature>
<feature type="coiled-coil region" evidence="5">
    <location>
        <begin position="1052"/>
        <end position="1091"/>
    </location>
</feature>
<dbReference type="InterPro" id="IPR015425">
    <property type="entry name" value="FH2_Formin"/>
</dbReference>
<feature type="coiled-coil region" evidence="5">
    <location>
        <begin position="1221"/>
        <end position="1260"/>
    </location>
</feature>
<name>A0A7R9PU56_9ACAR</name>
<dbReference type="Gene3D" id="1.10.238.150">
    <property type="entry name" value="Formin, FH3 diaphanous domain"/>
    <property type="match status" value="1"/>
</dbReference>
<dbReference type="Pfam" id="PF06345">
    <property type="entry name" value="Drf_DAD"/>
    <property type="match status" value="2"/>
</dbReference>
<dbReference type="PROSITE" id="PS51232">
    <property type="entry name" value="GBD_FH3"/>
    <property type="match status" value="1"/>
</dbReference>
<organism evidence="10">
    <name type="scientific">Medioppia subpectinata</name>
    <dbReference type="NCBI Taxonomy" id="1979941"/>
    <lineage>
        <taxon>Eukaryota</taxon>
        <taxon>Metazoa</taxon>
        <taxon>Ecdysozoa</taxon>
        <taxon>Arthropoda</taxon>
        <taxon>Chelicerata</taxon>
        <taxon>Arachnida</taxon>
        <taxon>Acari</taxon>
        <taxon>Acariformes</taxon>
        <taxon>Sarcoptiformes</taxon>
        <taxon>Oribatida</taxon>
        <taxon>Brachypylina</taxon>
        <taxon>Oppioidea</taxon>
        <taxon>Oppiidae</taxon>
        <taxon>Medioppia</taxon>
    </lineage>
</organism>
<keyword evidence="3" id="KW-0963">Cytoplasm</keyword>
<evidence type="ECO:0000313" key="11">
    <source>
        <dbReference type="Proteomes" id="UP000759131"/>
    </source>
</evidence>
<dbReference type="InterPro" id="IPR010472">
    <property type="entry name" value="FH3_dom"/>
</dbReference>
<dbReference type="PANTHER" id="PTHR45691:SF6">
    <property type="entry name" value="PROTEIN DIAPHANOUS"/>
    <property type="match status" value="1"/>
</dbReference>
<dbReference type="SMART" id="SM00498">
    <property type="entry name" value="FH2"/>
    <property type="match status" value="1"/>
</dbReference>
<feature type="compositionally biased region" description="Polar residues" evidence="6">
    <location>
        <begin position="1292"/>
        <end position="1303"/>
    </location>
</feature>
<feature type="region of interest" description="Disordered" evidence="6">
    <location>
        <begin position="1281"/>
        <end position="1303"/>
    </location>
</feature>
<evidence type="ECO:0000256" key="5">
    <source>
        <dbReference type="SAM" id="Coils"/>
    </source>
</evidence>
<dbReference type="InterPro" id="IPR010465">
    <property type="entry name" value="Drf_DAD"/>
</dbReference>
<evidence type="ECO:0000256" key="6">
    <source>
        <dbReference type="SAM" id="MobiDB-lite"/>
    </source>
</evidence>
<evidence type="ECO:0000259" key="9">
    <source>
        <dbReference type="PROSITE" id="PS51444"/>
    </source>
</evidence>
<keyword evidence="11" id="KW-1185">Reference proteome</keyword>
<dbReference type="GO" id="GO:0030041">
    <property type="term" value="P:actin filament polymerization"/>
    <property type="evidence" value="ECO:0007669"/>
    <property type="project" value="TreeGrafter"/>
</dbReference>
<comment type="subcellular location">
    <subcellularLocation>
        <location evidence="1">Cytoplasm</location>
    </subcellularLocation>
</comment>
<dbReference type="InterPro" id="IPR016024">
    <property type="entry name" value="ARM-type_fold"/>
</dbReference>
<dbReference type="Gene3D" id="1.20.58.630">
    <property type="match status" value="1"/>
</dbReference>
<dbReference type="PROSITE" id="PS51444">
    <property type="entry name" value="FH2"/>
    <property type="match status" value="1"/>
</dbReference>
<gene>
    <name evidence="10" type="ORF">OSB1V03_LOCUS898</name>
</gene>
<dbReference type="GO" id="GO:0005737">
    <property type="term" value="C:cytoplasm"/>
    <property type="evidence" value="ECO:0007669"/>
    <property type="project" value="UniProtKB-SubCell"/>
</dbReference>
<feature type="compositionally biased region" description="Low complexity" evidence="6">
    <location>
        <begin position="24"/>
        <end position="44"/>
    </location>
</feature>
<dbReference type="Gene3D" id="6.10.30.30">
    <property type="match status" value="1"/>
</dbReference>
<feature type="region of interest" description="Disordered" evidence="6">
    <location>
        <begin position="21"/>
        <end position="78"/>
    </location>
</feature>
<feature type="domain" description="DAD" evidence="7">
    <location>
        <begin position="1095"/>
        <end position="1125"/>
    </location>
</feature>
<dbReference type="InterPro" id="IPR042201">
    <property type="entry name" value="FH2_Formin_sf"/>
</dbReference>
<dbReference type="PANTHER" id="PTHR45691">
    <property type="entry name" value="PROTEIN DIAPHANOUS"/>
    <property type="match status" value="1"/>
</dbReference>
<dbReference type="InterPro" id="IPR014768">
    <property type="entry name" value="GBD/FH3_dom"/>
</dbReference>
<dbReference type="GO" id="GO:0031267">
    <property type="term" value="F:small GTPase binding"/>
    <property type="evidence" value="ECO:0007669"/>
    <property type="project" value="InterPro"/>
</dbReference>